<dbReference type="InterPro" id="IPR052113">
    <property type="entry name" value="FYVE-type_Zinc_Finger"/>
</dbReference>
<keyword evidence="3" id="KW-0862">Zinc</keyword>
<protein>
    <recommendedName>
        <fullName evidence="6">FYVE-type domain-containing protein</fullName>
    </recommendedName>
</protein>
<dbReference type="AlphaFoldDB" id="A0AB34IPX6"/>
<organism evidence="7 8">
    <name type="scientific">Prymnesium parvum</name>
    <name type="common">Toxic golden alga</name>
    <dbReference type="NCBI Taxonomy" id="97485"/>
    <lineage>
        <taxon>Eukaryota</taxon>
        <taxon>Haptista</taxon>
        <taxon>Haptophyta</taxon>
        <taxon>Prymnesiophyceae</taxon>
        <taxon>Prymnesiales</taxon>
        <taxon>Prymnesiaceae</taxon>
        <taxon>Prymnesium</taxon>
    </lineage>
</organism>
<feature type="region of interest" description="Disordered" evidence="5">
    <location>
        <begin position="179"/>
        <end position="293"/>
    </location>
</feature>
<dbReference type="InterPro" id="IPR013083">
    <property type="entry name" value="Znf_RING/FYVE/PHD"/>
</dbReference>
<feature type="compositionally biased region" description="Pro residues" evidence="5">
    <location>
        <begin position="230"/>
        <end position="243"/>
    </location>
</feature>
<proteinExistence type="predicted"/>
<keyword evidence="8" id="KW-1185">Reference proteome</keyword>
<dbReference type="Gene3D" id="3.30.40.10">
    <property type="entry name" value="Zinc/RING finger domain, C3HC4 (zinc finger)"/>
    <property type="match status" value="1"/>
</dbReference>
<dbReference type="Proteomes" id="UP001515480">
    <property type="component" value="Unassembled WGS sequence"/>
</dbReference>
<feature type="domain" description="FYVE-type" evidence="6">
    <location>
        <begin position="95"/>
        <end position="148"/>
    </location>
</feature>
<dbReference type="InterPro" id="IPR011011">
    <property type="entry name" value="Znf_FYVE_PHD"/>
</dbReference>
<gene>
    <name evidence="7" type="ORF">AB1Y20_010500</name>
</gene>
<comment type="caution">
    <text evidence="7">The sequence shown here is derived from an EMBL/GenBank/DDBJ whole genome shotgun (WGS) entry which is preliminary data.</text>
</comment>
<evidence type="ECO:0000256" key="4">
    <source>
        <dbReference type="PROSITE-ProRule" id="PRU00091"/>
    </source>
</evidence>
<dbReference type="InterPro" id="IPR017455">
    <property type="entry name" value="Znf_FYVE-rel"/>
</dbReference>
<evidence type="ECO:0000256" key="1">
    <source>
        <dbReference type="ARBA" id="ARBA00022723"/>
    </source>
</evidence>
<feature type="region of interest" description="Disordered" evidence="5">
    <location>
        <begin position="37"/>
        <end position="58"/>
    </location>
</feature>
<accession>A0AB34IPX6</accession>
<dbReference type="Pfam" id="PF01363">
    <property type="entry name" value="FYVE"/>
    <property type="match status" value="1"/>
</dbReference>
<keyword evidence="2 4" id="KW-0863">Zinc-finger</keyword>
<sequence>MIRLVISDGSKFNSISGIQIVRPDSSDLAFMATAYPSPSPRGHPSAPRTHDRLSSSSLDDAPTYFVSVGPLSVNKRLDNADPIVRSIDPTVWVPDRAARACMLCGARFTLFVRRHHCRWCGLVLCHACCAGTADSAFHSAPQRICEPCDRLRLLRGRETEIERLTKRLEQLRRVQQLFSPKPPPLSALASPPSRGAAGDSPATATPCALAAVPAEGGARVAPRRSEGSPRVPPPTEVAPPRPSPLSSSPPLTVSQLSSEQPFSGLSIGGASTGTQEEGAWGGAGPHDSRVNAADVRGSFGTPVWLKEASQKLWGEQLNEGIVEDVDSNGEVWYTPLEAAASPIPSPR</sequence>
<evidence type="ECO:0000256" key="3">
    <source>
        <dbReference type="ARBA" id="ARBA00022833"/>
    </source>
</evidence>
<dbReference type="PANTHER" id="PTHR39490:SF8">
    <property type="entry name" value="ZINC FINGER FYVE DOMAIN-CONTAINING PROTEIN 21"/>
    <property type="match status" value="1"/>
</dbReference>
<dbReference type="SUPFAM" id="SSF57903">
    <property type="entry name" value="FYVE/PHD zinc finger"/>
    <property type="match status" value="1"/>
</dbReference>
<dbReference type="SMART" id="SM00064">
    <property type="entry name" value="FYVE"/>
    <property type="match status" value="1"/>
</dbReference>
<evidence type="ECO:0000259" key="6">
    <source>
        <dbReference type="PROSITE" id="PS50178"/>
    </source>
</evidence>
<dbReference type="PANTHER" id="PTHR39490">
    <property type="entry name" value="ARRESTIN DOMAIN-CONTAINING PROTEIN D"/>
    <property type="match status" value="1"/>
</dbReference>
<dbReference type="PROSITE" id="PS50178">
    <property type="entry name" value="ZF_FYVE"/>
    <property type="match status" value="1"/>
</dbReference>
<evidence type="ECO:0000313" key="7">
    <source>
        <dbReference type="EMBL" id="KAL1504090.1"/>
    </source>
</evidence>
<feature type="compositionally biased region" description="Low complexity" evidence="5">
    <location>
        <begin position="244"/>
        <end position="258"/>
    </location>
</feature>
<evidence type="ECO:0000256" key="5">
    <source>
        <dbReference type="SAM" id="MobiDB-lite"/>
    </source>
</evidence>
<reference evidence="7 8" key="1">
    <citation type="journal article" date="2024" name="Science">
        <title>Giant polyketide synthase enzymes in the biosynthesis of giant marine polyether toxins.</title>
        <authorList>
            <person name="Fallon T.R."/>
            <person name="Shende V.V."/>
            <person name="Wierzbicki I.H."/>
            <person name="Pendleton A.L."/>
            <person name="Watervoot N.F."/>
            <person name="Auber R.P."/>
            <person name="Gonzalez D.J."/>
            <person name="Wisecaver J.H."/>
            <person name="Moore B.S."/>
        </authorList>
    </citation>
    <scope>NUCLEOTIDE SEQUENCE [LARGE SCALE GENOMIC DNA]</scope>
    <source>
        <strain evidence="7 8">12B1</strain>
    </source>
</reference>
<keyword evidence="1" id="KW-0479">Metal-binding</keyword>
<evidence type="ECO:0000313" key="8">
    <source>
        <dbReference type="Proteomes" id="UP001515480"/>
    </source>
</evidence>
<dbReference type="EMBL" id="JBGBPQ010000020">
    <property type="protein sequence ID" value="KAL1504090.1"/>
    <property type="molecule type" value="Genomic_DNA"/>
</dbReference>
<dbReference type="GO" id="GO:0008270">
    <property type="term" value="F:zinc ion binding"/>
    <property type="evidence" value="ECO:0007669"/>
    <property type="project" value="UniProtKB-KW"/>
</dbReference>
<name>A0AB34IPX6_PRYPA</name>
<evidence type="ECO:0000256" key="2">
    <source>
        <dbReference type="ARBA" id="ARBA00022771"/>
    </source>
</evidence>
<dbReference type="InterPro" id="IPR000306">
    <property type="entry name" value="Znf_FYVE"/>
</dbReference>